<evidence type="ECO:0000313" key="2">
    <source>
        <dbReference type="EMBL" id="ALL02026.1"/>
    </source>
</evidence>
<accession>A0A0P0N638</accession>
<dbReference type="InterPro" id="IPR018977">
    <property type="entry name" value="NurA_domain"/>
</dbReference>
<evidence type="ECO:0000259" key="1">
    <source>
        <dbReference type="SMART" id="SM00933"/>
    </source>
</evidence>
<gene>
    <name evidence="2" type="ORF">Pyrde_1983</name>
</gene>
<dbReference type="KEGG" id="pdl:Pyrde_1983"/>
<protein>
    <recommendedName>
        <fullName evidence="1">NurA domain-containing protein</fullName>
    </recommendedName>
</protein>
<sequence length="412" mass="45522">MGAMAWAMGEPGPSSGPPGMPGFYEEEEEIELTPAVQSLLETSRQLAEQIANKILSFREEYDGSREIRGILESLPRGRLGSENPLPGVAIDSTFPIDGGMDLVGGHLVAVVAGYVGFGGLRARGVRPYDVYARARFVDTEDAHRILPLYAKLVEKAVAHRVLGYVEQGLMDARIILFDGELIPYQLLFKSQKAVSKSRILAKLDDSVAQLLERAQRLGITLVGVVKRSYSRLLGARLGRRLSLNDKAIMSLLLGNGEYLVLGSFGELLPRYAEIIAAEKGVEPRKYQGIVEERLAARREYSRVIVAFYKPSVSHPNHQAVRVEVLDYGGLGLEKTLSMLNKLTNPATGLPYPIDVVDEYTRLESRMLELLRRKIVGHLASMLEAVGGSGALVLLGHTNPEKRYIYEPRRTQR</sequence>
<dbReference type="Pfam" id="PF09376">
    <property type="entry name" value="NurA"/>
    <property type="match status" value="1"/>
</dbReference>
<feature type="domain" description="NurA" evidence="1">
    <location>
        <begin position="91"/>
        <end position="362"/>
    </location>
</feature>
<evidence type="ECO:0000313" key="3">
    <source>
        <dbReference type="Proteomes" id="UP000058613"/>
    </source>
</evidence>
<reference evidence="2 3" key="1">
    <citation type="submission" date="2015-10" db="EMBL/GenBank/DDBJ databases">
        <title>Complete genome sequence of hyperthermophilic archaeon Pyrodictium delaneyi Su06.</title>
        <authorList>
            <person name="Jung J.-H."/>
            <person name="Lin J."/>
            <person name="Holden J.F."/>
            <person name="Park C.-S."/>
        </authorList>
    </citation>
    <scope>NUCLEOTIDE SEQUENCE [LARGE SCALE GENOMIC DNA]</scope>
    <source>
        <strain evidence="2 3">Su06</strain>
    </source>
</reference>
<dbReference type="STRING" id="1273541.Pyrde_1983"/>
<proteinExistence type="predicted"/>
<dbReference type="EMBL" id="CP013011">
    <property type="protein sequence ID" value="ALL02026.1"/>
    <property type="molecule type" value="Genomic_DNA"/>
</dbReference>
<name>A0A0P0N638_9CREN</name>
<dbReference type="AlphaFoldDB" id="A0A0P0N638"/>
<dbReference type="Proteomes" id="UP000058613">
    <property type="component" value="Chromosome"/>
</dbReference>
<organism evidence="2 3">
    <name type="scientific">Pyrodictium delaneyi</name>
    <dbReference type="NCBI Taxonomy" id="1273541"/>
    <lineage>
        <taxon>Archaea</taxon>
        <taxon>Thermoproteota</taxon>
        <taxon>Thermoprotei</taxon>
        <taxon>Desulfurococcales</taxon>
        <taxon>Pyrodictiaceae</taxon>
        <taxon>Pyrodictium</taxon>
    </lineage>
</organism>
<dbReference type="SMART" id="SM00933">
    <property type="entry name" value="NurA"/>
    <property type="match status" value="1"/>
</dbReference>